<dbReference type="NCBIfam" id="TIGR00234">
    <property type="entry name" value="tyrS"/>
    <property type="match status" value="1"/>
</dbReference>
<evidence type="ECO:0000256" key="2">
    <source>
        <dbReference type="ARBA" id="ARBA00005594"/>
    </source>
</evidence>
<reference evidence="14" key="1">
    <citation type="submission" date="2022-11" db="UniProtKB">
        <authorList>
            <consortium name="WormBaseParasite"/>
        </authorList>
    </citation>
    <scope>IDENTIFICATION</scope>
</reference>
<dbReference type="InterPro" id="IPR014729">
    <property type="entry name" value="Rossmann-like_a/b/a_fold"/>
</dbReference>
<dbReference type="PRINTS" id="PR01040">
    <property type="entry name" value="TRNASYNTHTYR"/>
</dbReference>
<protein>
    <recommendedName>
        <fullName evidence="3 12">Tyrosine--tRNA ligase</fullName>
        <ecNumber evidence="3 12">6.1.1.1</ecNumber>
    </recommendedName>
    <alternativeName>
        <fullName evidence="10 12">Tyrosyl-tRNA synthetase</fullName>
    </alternativeName>
</protein>
<evidence type="ECO:0000256" key="7">
    <source>
        <dbReference type="ARBA" id="ARBA00022840"/>
    </source>
</evidence>
<evidence type="ECO:0000256" key="10">
    <source>
        <dbReference type="ARBA" id="ARBA00033323"/>
    </source>
</evidence>
<keyword evidence="5 12" id="KW-0436">Ligase</keyword>
<dbReference type="InterPro" id="IPR002307">
    <property type="entry name" value="Tyr-tRNA-ligase"/>
</dbReference>
<evidence type="ECO:0000313" key="13">
    <source>
        <dbReference type="Proteomes" id="UP000887574"/>
    </source>
</evidence>
<dbReference type="GO" id="GO:0005524">
    <property type="term" value="F:ATP binding"/>
    <property type="evidence" value="ECO:0007669"/>
    <property type="project" value="UniProtKB-KW"/>
</dbReference>
<evidence type="ECO:0000256" key="3">
    <source>
        <dbReference type="ARBA" id="ARBA00013160"/>
    </source>
</evidence>
<dbReference type="Pfam" id="PF00579">
    <property type="entry name" value="tRNA-synt_1b"/>
    <property type="match status" value="3"/>
</dbReference>
<accession>A0A915EEM8</accession>
<dbReference type="AlphaFoldDB" id="A0A915EEM8"/>
<dbReference type="SUPFAM" id="SSF52374">
    <property type="entry name" value="Nucleotidylyl transferase"/>
    <property type="match status" value="2"/>
</dbReference>
<sequence>MLDVLVEAILLKFIEAFLLKFNNYTFVKKLVRNVREIKFLPLSKNIMVGNQTSLPELNEEASRRKEIITRNLQEVLGEEKLVKQISTGKEIHIYWGTATTGRPHVGYFVPMQKIADFLRADIKVSFLFADLHAFLDNLKSSFVLLENRVLFYKKVLKALLTALDVPIEKLHFVEGSSYQLTEAYTQDMLKLSVLVSERDALKAGAEVVKQVENPLLSGLFYPLLQALDEQYLKVDGQFGGLDQRKIFILAETQLPKMKLGKRFHLMNPMVPGLTGSKMSSSEENTKIDLLDSSEVVGRKINSAACSKKSSGKENGILSFFKYVVLPILQHNGEAAAESSHGLLVIVDFLNGVLGKVQEQCDNQEMQDIINRAYPTISEAIEVEPRDVADVVSAVASSDSTKFAEVLGGMECLNKNVLQKALAGKKQCQVLWRCSIKGRVTLAHFVSLCQLKRLQLTGCQCTIVISDLGAFLDNEKCSWAALEGRTKYYVAVIKSFMKSISLENVAIQLSNEYQYERNFTLDMYKMISKLTRDASALVEGLALGVILLVGSNQKSFFEMSEKVCAELGMPLPTALMMPVIVGMNGQRMSASDPDHHLEPFDTAKQVRQKIGKSFCEPGNLQDNVALRLTKTFVFGALLKPGEELLIERNEKNGGNVVVKDHSELESLFKAEKVHPADLKEMLSSKINQVFETVRNSLADESKKLLQAAFPVNKGAKKK</sequence>
<dbReference type="Gene3D" id="1.10.240.10">
    <property type="entry name" value="Tyrosyl-Transfer RNA Synthetase"/>
    <property type="match status" value="2"/>
</dbReference>
<dbReference type="Gene3D" id="3.40.50.620">
    <property type="entry name" value="HUPs"/>
    <property type="match status" value="3"/>
</dbReference>
<organism evidence="13 14">
    <name type="scientific">Ditylenchus dipsaci</name>
    <dbReference type="NCBI Taxonomy" id="166011"/>
    <lineage>
        <taxon>Eukaryota</taxon>
        <taxon>Metazoa</taxon>
        <taxon>Ecdysozoa</taxon>
        <taxon>Nematoda</taxon>
        <taxon>Chromadorea</taxon>
        <taxon>Rhabditida</taxon>
        <taxon>Tylenchina</taxon>
        <taxon>Tylenchomorpha</taxon>
        <taxon>Sphaerularioidea</taxon>
        <taxon>Anguinidae</taxon>
        <taxon>Anguininae</taxon>
        <taxon>Ditylenchus</taxon>
    </lineage>
</organism>
<keyword evidence="4" id="KW-0963">Cytoplasm</keyword>
<dbReference type="FunFam" id="3.40.50.620:FF:000040">
    <property type="entry name" value="Tyrosine--tRNA ligase"/>
    <property type="match status" value="1"/>
</dbReference>
<evidence type="ECO:0000256" key="11">
    <source>
        <dbReference type="ARBA" id="ARBA00048248"/>
    </source>
</evidence>
<dbReference type="WBParaSite" id="jg5545">
    <property type="protein sequence ID" value="jg5545"/>
    <property type="gene ID" value="jg5545"/>
</dbReference>
<comment type="similarity">
    <text evidence="2 12">Belongs to the class-I aminoacyl-tRNA synthetase family.</text>
</comment>
<keyword evidence="7 12" id="KW-0067">ATP-binding</keyword>
<dbReference type="Proteomes" id="UP000887574">
    <property type="component" value="Unplaced"/>
</dbReference>
<evidence type="ECO:0000256" key="6">
    <source>
        <dbReference type="ARBA" id="ARBA00022741"/>
    </source>
</evidence>
<dbReference type="GO" id="GO:0004831">
    <property type="term" value="F:tyrosine-tRNA ligase activity"/>
    <property type="evidence" value="ECO:0007669"/>
    <property type="project" value="UniProtKB-EC"/>
</dbReference>
<proteinExistence type="inferred from homology"/>
<keyword evidence="13" id="KW-1185">Reference proteome</keyword>
<evidence type="ECO:0000256" key="8">
    <source>
        <dbReference type="ARBA" id="ARBA00022917"/>
    </source>
</evidence>
<evidence type="ECO:0000256" key="12">
    <source>
        <dbReference type="RuleBase" id="RU361234"/>
    </source>
</evidence>
<evidence type="ECO:0000256" key="1">
    <source>
        <dbReference type="ARBA" id="ARBA00004496"/>
    </source>
</evidence>
<keyword evidence="8 12" id="KW-0648">Protein biosynthesis</keyword>
<dbReference type="InterPro" id="IPR002305">
    <property type="entry name" value="aa-tRNA-synth_Ic"/>
</dbReference>
<keyword evidence="9 12" id="KW-0030">Aminoacyl-tRNA synthetase</keyword>
<dbReference type="PANTHER" id="PTHR46264">
    <property type="entry name" value="TYROSINE-TRNA LIGASE"/>
    <property type="match status" value="1"/>
</dbReference>
<evidence type="ECO:0000256" key="5">
    <source>
        <dbReference type="ARBA" id="ARBA00022598"/>
    </source>
</evidence>
<evidence type="ECO:0000256" key="4">
    <source>
        <dbReference type="ARBA" id="ARBA00022490"/>
    </source>
</evidence>
<name>A0A915EEM8_9BILA</name>
<dbReference type="InterPro" id="IPR050489">
    <property type="entry name" value="Tyr-tRNA_synthase"/>
</dbReference>
<evidence type="ECO:0000313" key="14">
    <source>
        <dbReference type="WBParaSite" id="jg5545"/>
    </source>
</evidence>
<keyword evidence="6 12" id="KW-0547">Nucleotide-binding</keyword>
<evidence type="ECO:0000256" key="9">
    <source>
        <dbReference type="ARBA" id="ARBA00023146"/>
    </source>
</evidence>
<dbReference type="PANTHER" id="PTHR46264:SF4">
    <property type="entry name" value="TYROSINE--TRNA LIGASE, CYTOPLASMIC"/>
    <property type="match status" value="1"/>
</dbReference>
<dbReference type="EC" id="6.1.1.1" evidence="3 12"/>
<dbReference type="GO" id="GO:0006437">
    <property type="term" value="P:tyrosyl-tRNA aminoacylation"/>
    <property type="evidence" value="ECO:0007669"/>
    <property type="project" value="InterPro"/>
</dbReference>
<dbReference type="GO" id="GO:0005737">
    <property type="term" value="C:cytoplasm"/>
    <property type="evidence" value="ECO:0007669"/>
    <property type="project" value="UniProtKB-SubCell"/>
</dbReference>
<comment type="subcellular location">
    <subcellularLocation>
        <location evidence="1">Cytoplasm</location>
    </subcellularLocation>
</comment>
<comment type="catalytic activity">
    <reaction evidence="11 12">
        <text>tRNA(Tyr) + L-tyrosine + ATP = L-tyrosyl-tRNA(Tyr) + AMP + diphosphate + H(+)</text>
        <dbReference type="Rhea" id="RHEA:10220"/>
        <dbReference type="Rhea" id="RHEA-COMP:9706"/>
        <dbReference type="Rhea" id="RHEA-COMP:9707"/>
        <dbReference type="ChEBI" id="CHEBI:15378"/>
        <dbReference type="ChEBI" id="CHEBI:30616"/>
        <dbReference type="ChEBI" id="CHEBI:33019"/>
        <dbReference type="ChEBI" id="CHEBI:58315"/>
        <dbReference type="ChEBI" id="CHEBI:78442"/>
        <dbReference type="ChEBI" id="CHEBI:78536"/>
        <dbReference type="ChEBI" id="CHEBI:456215"/>
        <dbReference type="EC" id="6.1.1.1"/>
    </reaction>
</comment>